<accession>A0A7J7EVV6</accession>
<evidence type="ECO:0000313" key="3">
    <source>
        <dbReference type="Proteomes" id="UP000551758"/>
    </source>
</evidence>
<feature type="compositionally biased region" description="Polar residues" evidence="1">
    <location>
        <begin position="199"/>
        <end position="208"/>
    </location>
</feature>
<name>A0A7J7EVV6_DICBM</name>
<evidence type="ECO:0008006" key="4">
    <source>
        <dbReference type="Google" id="ProtNLM"/>
    </source>
</evidence>
<dbReference type="AlphaFoldDB" id="A0A7J7EVV6"/>
<reference evidence="2 3" key="1">
    <citation type="journal article" date="2020" name="Mol. Biol. Evol.">
        <title>Interspecific Gene Flow and the Evolution of Specialization in Black and White Rhinoceros.</title>
        <authorList>
            <person name="Moodley Y."/>
            <person name="Westbury M.V."/>
            <person name="Russo I.M."/>
            <person name="Gopalakrishnan S."/>
            <person name="Rakotoarivelo A."/>
            <person name="Olsen R.A."/>
            <person name="Prost S."/>
            <person name="Tunstall T."/>
            <person name="Ryder O.A."/>
            <person name="Dalen L."/>
            <person name="Bruford M.W."/>
        </authorList>
    </citation>
    <scope>NUCLEOTIDE SEQUENCE [LARGE SCALE GENOMIC DNA]</scope>
    <source>
        <strain evidence="2">SBR-YM</strain>
        <tissue evidence="2">Skin</tissue>
    </source>
</reference>
<dbReference type="EMBL" id="JACDTQ010002190">
    <property type="protein sequence ID" value="KAF5919807.1"/>
    <property type="molecule type" value="Genomic_DNA"/>
</dbReference>
<sequence length="371" mass="41009">MGGWGMGLLGGGQCQRVGKQQAGTSGQGLGRWPRASLFSPRSSSFPETLSSEMMEHVSLSTGLSLESPVPEQESMELGHRAGTTTLTRAHLNNNKEGQQDTDPWRTARSPLGTSKFKHQAPVSLQTSLYRGGSPLGQAHLEEVRPPPPSAISRDSPGMDSQPESLKRWGYRPSSRESRASLQEGPQPCEELEEGPNPGAQGQRSMSQRSSIIPDNIRHKFGSNVVDQLVSEEQAQRAIGEAFEGQKRTSLWPSRTQSPVQTSSIFADYYDLGYNMRSNLFQGPSQETKSLMKASYTPEVIEKSVRDIEHWHGRKTDDLGRWGAGEVLRVIVLAPSPLPAGRWHQKNAMNRNLQKALEEKYGERSKSRSSKY</sequence>
<dbReference type="PANTHER" id="PTHR31702">
    <property type="entry name" value="TESTIS-EXPRESSED PROTEIN 33"/>
    <property type="match status" value="1"/>
</dbReference>
<comment type="caution">
    <text evidence="2">The sequence shown here is derived from an EMBL/GenBank/DDBJ whole genome shotgun (WGS) entry which is preliminary data.</text>
</comment>
<dbReference type="PANTHER" id="PTHR31702:SF2">
    <property type="entry name" value="TESTIS-EXPRESSED PROTEIN 33"/>
    <property type="match status" value="1"/>
</dbReference>
<dbReference type="Proteomes" id="UP000551758">
    <property type="component" value="Unassembled WGS sequence"/>
</dbReference>
<feature type="compositionally biased region" description="Polar residues" evidence="1">
    <location>
        <begin position="39"/>
        <end position="51"/>
    </location>
</feature>
<feature type="compositionally biased region" description="Gly residues" evidence="1">
    <location>
        <begin position="1"/>
        <end position="13"/>
    </location>
</feature>
<dbReference type="InterPro" id="IPR029234">
    <property type="entry name" value="CIMIP4"/>
</dbReference>
<dbReference type="Pfam" id="PF15400">
    <property type="entry name" value="TEX33"/>
    <property type="match status" value="2"/>
</dbReference>
<feature type="region of interest" description="Disordered" evidence="1">
    <location>
        <begin position="1"/>
        <end position="208"/>
    </location>
</feature>
<gene>
    <name evidence="2" type="ORF">HPG69_009796</name>
</gene>
<keyword evidence="3" id="KW-1185">Reference proteome</keyword>
<evidence type="ECO:0000256" key="1">
    <source>
        <dbReference type="SAM" id="MobiDB-lite"/>
    </source>
</evidence>
<proteinExistence type="predicted"/>
<organism evidence="2 3">
    <name type="scientific">Diceros bicornis minor</name>
    <name type="common">South-central black rhinoceros</name>
    <dbReference type="NCBI Taxonomy" id="77932"/>
    <lineage>
        <taxon>Eukaryota</taxon>
        <taxon>Metazoa</taxon>
        <taxon>Chordata</taxon>
        <taxon>Craniata</taxon>
        <taxon>Vertebrata</taxon>
        <taxon>Euteleostomi</taxon>
        <taxon>Mammalia</taxon>
        <taxon>Eutheria</taxon>
        <taxon>Laurasiatheria</taxon>
        <taxon>Perissodactyla</taxon>
        <taxon>Rhinocerotidae</taxon>
        <taxon>Diceros</taxon>
    </lineage>
</organism>
<evidence type="ECO:0000313" key="2">
    <source>
        <dbReference type="EMBL" id="KAF5919807.1"/>
    </source>
</evidence>
<feature type="compositionally biased region" description="Polar residues" evidence="1">
    <location>
        <begin position="82"/>
        <end position="96"/>
    </location>
</feature>
<protein>
    <recommendedName>
        <fullName evidence="4">Testis expressed 33</fullName>
    </recommendedName>
</protein>